<accession>A0ABU1MQZ6</accession>
<dbReference type="InterPro" id="IPR023346">
    <property type="entry name" value="Lysozyme-like_dom_sf"/>
</dbReference>
<protein>
    <recommendedName>
        <fullName evidence="3">Transglycosylase SLT domain-containing protein</fullName>
    </recommendedName>
</protein>
<proteinExistence type="predicted"/>
<gene>
    <name evidence="1" type="ORF">J2792_003663</name>
</gene>
<evidence type="ECO:0000313" key="2">
    <source>
        <dbReference type="Proteomes" id="UP001184150"/>
    </source>
</evidence>
<dbReference type="Gene3D" id="1.10.530.10">
    <property type="match status" value="1"/>
</dbReference>
<dbReference type="EMBL" id="JAVDRD010000012">
    <property type="protein sequence ID" value="MDR6512776.1"/>
    <property type="molecule type" value="Genomic_DNA"/>
</dbReference>
<dbReference type="SUPFAM" id="SSF53955">
    <property type="entry name" value="Lysozyme-like"/>
    <property type="match status" value="1"/>
</dbReference>
<keyword evidence="2" id="KW-1185">Reference proteome</keyword>
<dbReference type="Proteomes" id="UP001184150">
    <property type="component" value="Unassembled WGS sequence"/>
</dbReference>
<comment type="caution">
    <text evidence="1">The sequence shown here is derived from an EMBL/GenBank/DDBJ whole genome shotgun (WGS) entry which is preliminary data.</text>
</comment>
<evidence type="ECO:0000313" key="1">
    <source>
        <dbReference type="EMBL" id="MDR6512776.1"/>
    </source>
</evidence>
<reference evidence="1 2" key="1">
    <citation type="submission" date="2023-07" db="EMBL/GenBank/DDBJ databases">
        <title>Sorghum-associated microbial communities from plants grown in Nebraska, USA.</title>
        <authorList>
            <person name="Schachtman D."/>
        </authorList>
    </citation>
    <scope>NUCLEOTIDE SEQUENCE [LARGE SCALE GENOMIC DNA]</scope>
    <source>
        <strain evidence="1 2">DS1027</strain>
    </source>
</reference>
<sequence length="317" mass="31617">MSSVQNSASSIADPATGAIMGGSASQGGAVHAAIARAANATGVDFGYLLAQARLESGLDPHARARTSSATGLYQFTGQTWLGTLARHGADHGLDWAGDAVGSASSDPALRSRLLAMRHDPQLSALLAGDLANDNRVALSTTLGRDPDNAELYLAHFLGADGAGRFLAGLAADPDASAAALLPKAAAANRAIFFSASGAPRSLSGVMDLLRSRLEAAGSGSALPPLSGPWAMSAMPYGDPSALDLPGAPVSQPAPTGGPMAQEFQQVAANAGSPGGQAAPARASMADTLRDTFALAAPGNAGGDHVARAYGRLKAMGL</sequence>
<evidence type="ECO:0008006" key="3">
    <source>
        <dbReference type="Google" id="ProtNLM"/>
    </source>
</evidence>
<name>A0ABU1MQZ6_9SPHN</name>
<organism evidence="1 2">
    <name type="scientific">Novosphingobium capsulatum</name>
    <dbReference type="NCBI Taxonomy" id="13688"/>
    <lineage>
        <taxon>Bacteria</taxon>
        <taxon>Pseudomonadati</taxon>
        <taxon>Pseudomonadota</taxon>
        <taxon>Alphaproteobacteria</taxon>
        <taxon>Sphingomonadales</taxon>
        <taxon>Sphingomonadaceae</taxon>
        <taxon>Novosphingobium</taxon>
    </lineage>
</organism>